<dbReference type="GO" id="GO:0008270">
    <property type="term" value="F:zinc ion binding"/>
    <property type="evidence" value="ECO:0007669"/>
    <property type="project" value="UniProtKB-KW"/>
</dbReference>
<keyword evidence="5" id="KW-0805">Transcription regulation</keyword>
<comment type="subcellular location">
    <subcellularLocation>
        <location evidence="1">Nucleus</location>
    </subcellularLocation>
</comment>
<evidence type="ECO:0000256" key="6">
    <source>
        <dbReference type="ARBA" id="ARBA00023163"/>
    </source>
</evidence>
<dbReference type="GO" id="GO:0045944">
    <property type="term" value="P:positive regulation of transcription by RNA polymerase II"/>
    <property type="evidence" value="ECO:0007669"/>
    <property type="project" value="TreeGrafter"/>
</dbReference>
<dbReference type="PANTHER" id="PTHR10071">
    <property type="entry name" value="TRANSCRIPTION FACTOR GATA FAMILY MEMBER"/>
    <property type="match status" value="1"/>
</dbReference>
<evidence type="ECO:0000256" key="2">
    <source>
        <dbReference type="ARBA" id="ARBA00022723"/>
    </source>
</evidence>
<dbReference type="SUPFAM" id="SSF57716">
    <property type="entry name" value="Glucocorticoid receptor-like (DNA-binding domain)"/>
    <property type="match status" value="1"/>
</dbReference>
<reference evidence="12" key="2">
    <citation type="submission" date="2020-10" db="UniProtKB">
        <authorList>
            <consortium name="WormBaseParasite"/>
        </authorList>
    </citation>
    <scope>IDENTIFICATION</scope>
</reference>
<dbReference type="PROSITE" id="PS50114">
    <property type="entry name" value="GATA_ZN_FINGER_2"/>
    <property type="match status" value="1"/>
</dbReference>
<sequence length="236" mass="26169">MVHTRCAMCDCSIATTSTEPSQETEEFSLCSRCFPFGPLVDGELDIGWLNEIMGSPGSSDDDLPTSNSSTDETSTPSTPSTSPPSMPALTTSNVCRKRRHAPEDKQCANCGTTKTSMWRRNPEGNPLCNACGQHFKKFNMHRPSELAERPIKKRMRKADSSSQKPDLASTFNAIASPFQMPVSFDMYGSNLGPMQFSHVQPSEFLPPPPMHPGWNNPMPFPPPAPWAFKYPVQQYY</sequence>
<feature type="domain" description="GATA-type" evidence="10">
    <location>
        <begin position="101"/>
        <end position="154"/>
    </location>
</feature>
<dbReference type="InterPro" id="IPR000679">
    <property type="entry name" value="Znf_GATA"/>
</dbReference>
<name>A0A7E4V8U8_PANRE</name>
<dbReference type="GO" id="GO:0005634">
    <property type="term" value="C:nucleus"/>
    <property type="evidence" value="ECO:0007669"/>
    <property type="project" value="UniProtKB-SubCell"/>
</dbReference>
<organism evidence="11 12">
    <name type="scientific">Panagrellus redivivus</name>
    <name type="common">Microworm</name>
    <dbReference type="NCBI Taxonomy" id="6233"/>
    <lineage>
        <taxon>Eukaryota</taxon>
        <taxon>Metazoa</taxon>
        <taxon>Ecdysozoa</taxon>
        <taxon>Nematoda</taxon>
        <taxon>Chromadorea</taxon>
        <taxon>Rhabditida</taxon>
        <taxon>Tylenchina</taxon>
        <taxon>Panagrolaimomorpha</taxon>
        <taxon>Panagrolaimoidea</taxon>
        <taxon>Panagrolaimidae</taxon>
        <taxon>Panagrellus</taxon>
    </lineage>
</organism>
<keyword evidence="6" id="KW-0804">Transcription</keyword>
<evidence type="ECO:0000256" key="3">
    <source>
        <dbReference type="ARBA" id="ARBA00022771"/>
    </source>
</evidence>
<evidence type="ECO:0000313" key="12">
    <source>
        <dbReference type="WBParaSite" id="Pan_g17500.t1"/>
    </source>
</evidence>
<dbReference type="PANTHER" id="PTHR10071:SF281">
    <property type="entry name" value="BOX A-BINDING FACTOR-RELATED"/>
    <property type="match status" value="1"/>
</dbReference>
<dbReference type="Pfam" id="PF00320">
    <property type="entry name" value="GATA"/>
    <property type="match status" value="1"/>
</dbReference>
<evidence type="ECO:0000256" key="9">
    <source>
        <dbReference type="SAM" id="MobiDB-lite"/>
    </source>
</evidence>
<evidence type="ECO:0000313" key="11">
    <source>
        <dbReference type="Proteomes" id="UP000492821"/>
    </source>
</evidence>
<accession>A0A7E4V8U8</accession>
<protein>
    <submittedName>
        <fullName evidence="12">GATA-type domain-containing protein</fullName>
    </submittedName>
</protein>
<keyword evidence="3 8" id="KW-0863">Zinc-finger</keyword>
<dbReference type="SMART" id="SM00401">
    <property type="entry name" value="ZnF_GATA"/>
    <property type="match status" value="1"/>
</dbReference>
<feature type="region of interest" description="Disordered" evidence="9">
    <location>
        <begin position="51"/>
        <end position="97"/>
    </location>
</feature>
<dbReference type="PRINTS" id="PR00619">
    <property type="entry name" value="GATAZNFINGER"/>
</dbReference>
<evidence type="ECO:0000256" key="1">
    <source>
        <dbReference type="ARBA" id="ARBA00004123"/>
    </source>
</evidence>
<dbReference type="Gene3D" id="3.30.50.10">
    <property type="entry name" value="Erythroid Transcription Factor GATA-1, subunit A"/>
    <property type="match status" value="1"/>
</dbReference>
<dbReference type="GO" id="GO:0000981">
    <property type="term" value="F:DNA-binding transcription factor activity, RNA polymerase II-specific"/>
    <property type="evidence" value="ECO:0007669"/>
    <property type="project" value="TreeGrafter"/>
</dbReference>
<proteinExistence type="predicted"/>
<dbReference type="WBParaSite" id="Pan_g17500.t1">
    <property type="protein sequence ID" value="Pan_g17500.t1"/>
    <property type="gene ID" value="Pan_g17500"/>
</dbReference>
<reference evidence="11" key="1">
    <citation type="journal article" date="2013" name="Genetics">
        <title>The draft genome and transcriptome of Panagrellus redivivus are shaped by the harsh demands of a free-living lifestyle.</title>
        <authorList>
            <person name="Srinivasan J."/>
            <person name="Dillman A.R."/>
            <person name="Macchietto M.G."/>
            <person name="Heikkinen L."/>
            <person name="Lakso M."/>
            <person name="Fracchia K.M."/>
            <person name="Antoshechkin I."/>
            <person name="Mortazavi A."/>
            <person name="Wong G."/>
            <person name="Sternberg P.W."/>
        </authorList>
    </citation>
    <scope>NUCLEOTIDE SEQUENCE [LARGE SCALE GENOMIC DNA]</scope>
    <source>
        <strain evidence="11">MT8872</strain>
    </source>
</reference>
<keyword evidence="4" id="KW-0862">Zinc</keyword>
<dbReference type="GO" id="GO:0000122">
    <property type="term" value="P:negative regulation of transcription by RNA polymerase II"/>
    <property type="evidence" value="ECO:0007669"/>
    <property type="project" value="TreeGrafter"/>
</dbReference>
<evidence type="ECO:0000256" key="8">
    <source>
        <dbReference type="PROSITE-ProRule" id="PRU00094"/>
    </source>
</evidence>
<dbReference type="CDD" id="cd00202">
    <property type="entry name" value="ZnF_GATA"/>
    <property type="match status" value="1"/>
</dbReference>
<keyword evidence="7" id="KW-0539">Nucleus</keyword>
<keyword evidence="11" id="KW-1185">Reference proteome</keyword>
<dbReference type="GO" id="GO:0000978">
    <property type="term" value="F:RNA polymerase II cis-regulatory region sequence-specific DNA binding"/>
    <property type="evidence" value="ECO:0007669"/>
    <property type="project" value="TreeGrafter"/>
</dbReference>
<dbReference type="InterPro" id="IPR039355">
    <property type="entry name" value="Transcription_factor_GATA"/>
</dbReference>
<dbReference type="AlphaFoldDB" id="A0A7E4V8U8"/>
<evidence type="ECO:0000256" key="5">
    <source>
        <dbReference type="ARBA" id="ARBA00023015"/>
    </source>
</evidence>
<evidence type="ECO:0000256" key="4">
    <source>
        <dbReference type="ARBA" id="ARBA00022833"/>
    </source>
</evidence>
<feature type="compositionally biased region" description="Low complexity" evidence="9">
    <location>
        <begin position="64"/>
        <end position="80"/>
    </location>
</feature>
<dbReference type="Proteomes" id="UP000492821">
    <property type="component" value="Unassembled WGS sequence"/>
</dbReference>
<dbReference type="PROSITE" id="PS00344">
    <property type="entry name" value="GATA_ZN_FINGER_1"/>
    <property type="match status" value="1"/>
</dbReference>
<evidence type="ECO:0000259" key="10">
    <source>
        <dbReference type="PROSITE" id="PS50114"/>
    </source>
</evidence>
<keyword evidence="2" id="KW-0479">Metal-binding</keyword>
<evidence type="ECO:0000256" key="7">
    <source>
        <dbReference type="ARBA" id="ARBA00023242"/>
    </source>
</evidence>
<dbReference type="InterPro" id="IPR013088">
    <property type="entry name" value="Znf_NHR/GATA"/>
</dbReference>